<organism evidence="6 7">
    <name type="scientific">Fibrella aquatilis</name>
    <dbReference type="NCBI Taxonomy" id="2817059"/>
    <lineage>
        <taxon>Bacteria</taxon>
        <taxon>Pseudomonadati</taxon>
        <taxon>Bacteroidota</taxon>
        <taxon>Cytophagia</taxon>
        <taxon>Cytophagales</taxon>
        <taxon>Spirosomataceae</taxon>
        <taxon>Fibrella</taxon>
    </lineage>
</organism>
<feature type="transmembrane region" description="Helical" evidence="5">
    <location>
        <begin position="237"/>
        <end position="262"/>
    </location>
</feature>
<dbReference type="Pfam" id="PF13520">
    <property type="entry name" value="AA_permease_2"/>
    <property type="match status" value="1"/>
</dbReference>
<feature type="transmembrane region" description="Helical" evidence="5">
    <location>
        <begin position="341"/>
        <end position="359"/>
    </location>
</feature>
<accession>A0A939G741</accession>
<dbReference type="InterPro" id="IPR002293">
    <property type="entry name" value="AA/rel_permease1"/>
</dbReference>
<feature type="transmembrane region" description="Helical" evidence="5">
    <location>
        <begin position="429"/>
        <end position="446"/>
    </location>
</feature>
<feature type="transmembrane region" description="Helical" evidence="5">
    <location>
        <begin position="39"/>
        <end position="61"/>
    </location>
</feature>
<feature type="transmembrane region" description="Helical" evidence="5">
    <location>
        <begin position="365"/>
        <end position="388"/>
    </location>
</feature>
<keyword evidence="2 5" id="KW-0812">Transmembrane</keyword>
<dbReference type="RefSeq" id="WP_207337058.1">
    <property type="nucleotide sequence ID" value="NZ_JAFMYU010000017.1"/>
</dbReference>
<reference evidence="6 7" key="1">
    <citation type="submission" date="2021-03" db="EMBL/GenBank/DDBJ databases">
        <title>Fibrella sp. HMF5036 genome sequencing and assembly.</title>
        <authorList>
            <person name="Kang H."/>
            <person name="Kim H."/>
            <person name="Bae S."/>
            <person name="Joh K."/>
        </authorList>
    </citation>
    <scope>NUCLEOTIDE SEQUENCE [LARGE SCALE GENOMIC DNA]</scope>
    <source>
        <strain evidence="6 7">HMF5036</strain>
    </source>
</reference>
<feature type="transmembrane region" description="Helical" evidence="5">
    <location>
        <begin position="293"/>
        <end position="320"/>
    </location>
</feature>
<evidence type="ECO:0000256" key="5">
    <source>
        <dbReference type="SAM" id="Phobius"/>
    </source>
</evidence>
<dbReference type="EMBL" id="JAFMYU010000017">
    <property type="protein sequence ID" value="MBO0933091.1"/>
    <property type="molecule type" value="Genomic_DNA"/>
</dbReference>
<dbReference type="Gene3D" id="1.20.1740.10">
    <property type="entry name" value="Amino acid/polyamine transporter I"/>
    <property type="match status" value="1"/>
</dbReference>
<dbReference type="GO" id="GO:0015179">
    <property type="term" value="F:L-amino acid transmembrane transporter activity"/>
    <property type="evidence" value="ECO:0007669"/>
    <property type="project" value="TreeGrafter"/>
</dbReference>
<comment type="subcellular location">
    <subcellularLocation>
        <location evidence="1">Membrane</location>
        <topology evidence="1">Multi-pass membrane protein</topology>
    </subcellularLocation>
</comment>
<protein>
    <submittedName>
        <fullName evidence="6">Amino acid permease</fullName>
    </submittedName>
</protein>
<dbReference type="AlphaFoldDB" id="A0A939G741"/>
<dbReference type="PANTHER" id="PTHR11785:SF512">
    <property type="entry name" value="SOBREMESA, ISOFORM B"/>
    <property type="match status" value="1"/>
</dbReference>
<name>A0A939G741_9BACT</name>
<keyword evidence="7" id="KW-1185">Reference proteome</keyword>
<dbReference type="PANTHER" id="PTHR11785">
    <property type="entry name" value="AMINO ACID TRANSPORTER"/>
    <property type="match status" value="1"/>
</dbReference>
<proteinExistence type="predicted"/>
<feature type="transmembrane region" description="Helical" evidence="5">
    <location>
        <begin position="131"/>
        <end position="149"/>
    </location>
</feature>
<gene>
    <name evidence="6" type="ORF">J2I48_18930</name>
</gene>
<sequence>MKTLSRLLGTQSAILLVISAMIGTGVFKKVAPMADQLPAPLLLLGCWALAGVVSLAGALTNAEMAGLFPVAGGEYAYYQPVYGRLMAFLYGWTSFVVLKTATMAAQAHVFGQSVLALLGPVAGTFGMEADTIVKLLATALLVLLTLLNYRGLSIAEPLTRALSWVMVASLLAVIVLGLQAKTGSWDHLITSSNRPILQGWSLPNVLILTSLGAFWSYEGWNYIGYMGEEVRNPQRTLPLALGIGTAIVIGVYMLLNAVYLFVLPIDTLARLNAHPDQIAAVEVVRQSVGGVGVMFVSGLIVLTTLNATNATVLMSARLFYAMARDGLFFRSAAYVHPRYQTPAGALAWQGAWAVVLIWSGTFDQLTGRLVFAAFIFYGATAVGVFWLRRKQPHLPRPFRVPGYPILPLLFIIFCGLLVILTLLNQPAQAITGLALIATGLPIYWLWNRAGRQQEAED</sequence>
<feature type="transmembrane region" description="Helical" evidence="5">
    <location>
        <begin position="400"/>
        <end position="423"/>
    </location>
</feature>
<evidence type="ECO:0000313" key="7">
    <source>
        <dbReference type="Proteomes" id="UP000664795"/>
    </source>
</evidence>
<dbReference type="InterPro" id="IPR050598">
    <property type="entry name" value="AminoAcid_Transporter"/>
</dbReference>
<comment type="caution">
    <text evidence="6">The sequence shown here is derived from an EMBL/GenBank/DDBJ whole genome shotgun (WGS) entry which is preliminary data.</text>
</comment>
<dbReference type="PIRSF" id="PIRSF006060">
    <property type="entry name" value="AA_transporter"/>
    <property type="match status" value="1"/>
</dbReference>
<keyword evidence="4 5" id="KW-0472">Membrane</keyword>
<evidence type="ECO:0000256" key="4">
    <source>
        <dbReference type="ARBA" id="ARBA00023136"/>
    </source>
</evidence>
<keyword evidence="3 5" id="KW-1133">Transmembrane helix</keyword>
<evidence type="ECO:0000256" key="1">
    <source>
        <dbReference type="ARBA" id="ARBA00004141"/>
    </source>
</evidence>
<feature type="transmembrane region" description="Helical" evidence="5">
    <location>
        <begin position="6"/>
        <end position="27"/>
    </location>
</feature>
<feature type="transmembrane region" description="Helical" evidence="5">
    <location>
        <begin position="161"/>
        <end position="180"/>
    </location>
</feature>
<dbReference type="GO" id="GO:0016020">
    <property type="term" value="C:membrane"/>
    <property type="evidence" value="ECO:0007669"/>
    <property type="project" value="UniProtKB-SubCell"/>
</dbReference>
<evidence type="ECO:0000256" key="3">
    <source>
        <dbReference type="ARBA" id="ARBA00022989"/>
    </source>
</evidence>
<evidence type="ECO:0000256" key="2">
    <source>
        <dbReference type="ARBA" id="ARBA00022692"/>
    </source>
</evidence>
<dbReference type="Proteomes" id="UP000664795">
    <property type="component" value="Unassembled WGS sequence"/>
</dbReference>
<evidence type="ECO:0000313" key="6">
    <source>
        <dbReference type="EMBL" id="MBO0933091.1"/>
    </source>
</evidence>
<feature type="transmembrane region" description="Helical" evidence="5">
    <location>
        <begin position="200"/>
        <end position="217"/>
    </location>
</feature>